<dbReference type="PROSITE" id="PS01124">
    <property type="entry name" value="HTH_ARAC_FAMILY_2"/>
    <property type="match status" value="1"/>
</dbReference>
<evidence type="ECO:0000256" key="2">
    <source>
        <dbReference type="ARBA" id="ARBA00023125"/>
    </source>
</evidence>
<evidence type="ECO:0000313" key="7">
    <source>
        <dbReference type="Proteomes" id="UP001501407"/>
    </source>
</evidence>
<evidence type="ECO:0000313" key="6">
    <source>
        <dbReference type="EMBL" id="GAA5088150.1"/>
    </source>
</evidence>
<dbReference type="CDD" id="cd06986">
    <property type="entry name" value="cupin_MmsR-like_N"/>
    <property type="match status" value="1"/>
</dbReference>
<reference evidence="7" key="1">
    <citation type="journal article" date="2019" name="Int. J. Syst. Evol. Microbiol.">
        <title>The Global Catalogue of Microorganisms (GCM) 10K type strain sequencing project: providing services to taxonomists for standard genome sequencing and annotation.</title>
        <authorList>
            <consortium name="The Broad Institute Genomics Platform"/>
            <consortium name="The Broad Institute Genome Sequencing Center for Infectious Disease"/>
            <person name="Wu L."/>
            <person name="Ma J."/>
        </authorList>
    </citation>
    <scope>NUCLEOTIDE SEQUENCE [LARGE SCALE GENOMIC DNA]</scope>
    <source>
        <strain evidence="7">JCM 18959</strain>
    </source>
</reference>
<keyword evidence="3" id="KW-0010">Activator</keyword>
<dbReference type="PRINTS" id="PR00032">
    <property type="entry name" value="HTHARAC"/>
</dbReference>
<keyword evidence="7" id="KW-1185">Reference proteome</keyword>
<dbReference type="SUPFAM" id="SSF46689">
    <property type="entry name" value="Homeodomain-like"/>
    <property type="match status" value="2"/>
</dbReference>
<dbReference type="InterPro" id="IPR003313">
    <property type="entry name" value="AraC-bd"/>
</dbReference>
<dbReference type="InterPro" id="IPR009057">
    <property type="entry name" value="Homeodomain-like_sf"/>
</dbReference>
<name>A0ABP9LZD5_9MICO</name>
<dbReference type="Gene3D" id="1.10.10.60">
    <property type="entry name" value="Homeodomain-like"/>
    <property type="match status" value="2"/>
</dbReference>
<comment type="caution">
    <text evidence="6">The sequence shown here is derived from an EMBL/GenBank/DDBJ whole genome shotgun (WGS) entry which is preliminary data.</text>
</comment>
<organism evidence="6 7">
    <name type="scientific">Microbacterium yannicii</name>
    <dbReference type="NCBI Taxonomy" id="671622"/>
    <lineage>
        <taxon>Bacteria</taxon>
        <taxon>Bacillati</taxon>
        <taxon>Actinomycetota</taxon>
        <taxon>Actinomycetes</taxon>
        <taxon>Micrococcales</taxon>
        <taxon>Microbacteriaceae</taxon>
        <taxon>Microbacterium</taxon>
    </lineage>
</organism>
<dbReference type="PROSITE" id="PS00041">
    <property type="entry name" value="HTH_ARAC_FAMILY_1"/>
    <property type="match status" value="1"/>
</dbReference>
<dbReference type="PANTHER" id="PTHR46796:SF7">
    <property type="entry name" value="ARAC FAMILY TRANSCRIPTIONAL REGULATOR"/>
    <property type="match status" value="1"/>
</dbReference>
<gene>
    <name evidence="6" type="ORF">GCM10025760_10230</name>
</gene>
<dbReference type="Pfam" id="PF02311">
    <property type="entry name" value="AraC_binding"/>
    <property type="match status" value="1"/>
</dbReference>
<dbReference type="SUPFAM" id="SSF51215">
    <property type="entry name" value="Regulatory protein AraC"/>
    <property type="match status" value="1"/>
</dbReference>
<dbReference type="Gene3D" id="2.60.120.280">
    <property type="entry name" value="Regulatory protein AraC"/>
    <property type="match status" value="1"/>
</dbReference>
<proteinExistence type="predicted"/>
<evidence type="ECO:0000259" key="5">
    <source>
        <dbReference type="PROSITE" id="PS01124"/>
    </source>
</evidence>
<keyword evidence="2" id="KW-0238">DNA-binding</keyword>
<dbReference type="Proteomes" id="UP001501407">
    <property type="component" value="Unassembled WGS sequence"/>
</dbReference>
<dbReference type="Pfam" id="PF12833">
    <property type="entry name" value="HTH_18"/>
    <property type="match status" value="1"/>
</dbReference>
<keyword evidence="4" id="KW-0804">Transcription</keyword>
<feature type="domain" description="HTH araC/xylS-type" evidence="5">
    <location>
        <begin position="195"/>
        <end position="293"/>
    </location>
</feature>
<dbReference type="InterPro" id="IPR018060">
    <property type="entry name" value="HTH_AraC"/>
</dbReference>
<protein>
    <submittedName>
        <fullName evidence="6">AraC family transcriptional regulator</fullName>
    </submittedName>
</protein>
<dbReference type="RefSeq" id="WP_194412852.1">
    <property type="nucleotide sequence ID" value="NZ_BAABKZ010000001.1"/>
</dbReference>
<dbReference type="InterPro" id="IPR037923">
    <property type="entry name" value="HTH-like"/>
</dbReference>
<dbReference type="InterPro" id="IPR018062">
    <property type="entry name" value="HTH_AraC-typ_CS"/>
</dbReference>
<evidence type="ECO:0000256" key="4">
    <source>
        <dbReference type="ARBA" id="ARBA00023163"/>
    </source>
</evidence>
<evidence type="ECO:0000256" key="1">
    <source>
        <dbReference type="ARBA" id="ARBA00023015"/>
    </source>
</evidence>
<keyword evidence="1" id="KW-0805">Transcription regulation</keyword>
<dbReference type="InterPro" id="IPR020449">
    <property type="entry name" value="Tscrpt_reg_AraC-type_HTH"/>
</dbReference>
<accession>A0ABP9LZD5</accession>
<dbReference type="PANTHER" id="PTHR46796">
    <property type="entry name" value="HTH-TYPE TRANSCRIPTIONAL ACTIVATOR RHAS-RELATED"/>
    <property type="match status" value="1"/>
</dbReference>
<dbReference type="EMBL" id="BAABKZ010000001">
    <property type="protein sequence ID" value="GAA5088150.1"/>
    <property type="molecule type" value="Genomic_DNA"/>
</dbReference>
<sequence>MDETPISGEPFYRKDGFENQRLCVVPRPQVEAALERAGTRRMTVTDAGYFPDAVGHRRARPNGAAETIVILCVAGAGVVRIAGTAYALTPRTSITIPAHQPHEYQASLDDPWTIWWMHVRGTDVSELTGPLLGIPRPLTSLRAIAGVAALFDELVSLLERRHSPAHLLAASGVAWQLLTRVVADSILPAEGSAIERAMRFLETRVDSNIQVSELAAMVGMSPSHLSALFRRATGSGPGAFHTSVKMARARSLLDTTADSIGEIASAVGYTDPLYFSRHFRRMHGVSPTQYRAQHKG</sequence>
<evidence type="ECO:0000256" key="3">
    <source>
        <dbReference type="ARBA" id="ARBA00023159"/>
    </source>
</evidence>
<dbReference type="InterPro" id="IPR050204">
    <property type="entry name" value="AraC_XylS_family_regulators"/>
</dbReference>
<dbReference type="SMART" id="SM00342">
    <property type="entry name" value="HTH_ARAC"/>
    <property type="match status" value="1"/>
</dbReference>